<gene>
    <name evidence="1" type="ORF">DesU5LDRAFT_2376</name>
</gene>
<evidence type="ECO:0000313" key="1">
    <source>
        <dbReference type="EMBL" id="EIG54040.1"/>
    </source>
</evidence>
<organism evidence="1">
    <name type="scientific">Desulfovibrio sp. U5L</name>
    <dbReference type="NCBI Taxonomy" id="596152"/>
    <lineage>
        <taxon>Bacteria</taxon>
        <taxon>Pseudomonadati</taxon>
        <taxon>Thermodesulfobacteriota</taxon>
        <taxon>Desulfovibrionia</taxon>
        <taxon>Desulfovibrionales</taxon>
        <taxon>Desulfovibrionaceae</taxon>
        <taxon>Desulfovibrio</taxon>
    </lineage>
</organism>
<reference evidence="1" key="1">
    <citation type="submission" date="2011-11" db="EMBL/GenBank/DDBJ databases">
        <title>Improved High-Quality Draft sequence of Desulfovibrio sp. U5L.</title>
        <authorList>
            <consortium name="US DOE Joint Genome Institute"/>
            <person name="Lucas S."/>
            <person name="Han J."/>
            <person name="Lapidus A."/>
            <person name="Cheng J.-F."/>
            <person name="Goodwin L."/>
            <person name="Pitluck S."/>
            <person name="Peters L."/>
            <person name="Ovchinnikova G."/>
            <person name="Held B."/>
            <person name="Detter J.C."/>
            <person name="Han C."/>
            <person name="Tapia R."/>
            <person name="Land M."/>
            <person name="Hauser L."/>
            <person name="Kyrpides N."/>
            <person name="Ivanova N."/>
            <person name="Pagani I."/>
            <person name="Gabster J."/>
            <person name="Walker C."/>
            <person name="Stolyar S."/>
            <person name="Stahl D."/>
            <person name="Arkin A."/>
            <person name="Dehal P."/>
            <person name="Hazen T."/>
            <person name="Woyke T."/>
        </authorList>
    </citation>
    <scope>NUCLEOTIDE SEQUENCE [LARGE SCALE GENOMIC DNA]</scope>
    <source>
        <strain evidence="1">U5L</strain>
    </source>
</reference>
<dbReference type="EMBL" id="JH600068">
    <property type="protein sequence ID" value="EIG54040.1"/>
    <property type="molecule type" value="Genomic_DNA"/>
</dbReference>
<proteinExistence type="predicted"/>
<dbReference type="HOGENOM" id="CLU_1188432_0_0_7"/>
<accession>I2Q2N4</accession>
<dbReference type="AlphaFoldDB" id="I2Q2N4"/>
<dbReference type="STRING" id="596152.DesU5LDRAFT_2376"/>
<protein>
    <submittedName>
        <fullName evidence="1">Uncharacterized protein</fullName>
    </submittedName>
</protein>
<name>I2Q2N4_9BACT</name>
<sequence>MADFNERPDYEVSEDAAIILEYGTTNQAVVKGLTKLGLPSLTRSTTTISAFRTQADIDIATSAKYGTITFSGNEVATDLAGQRQLKQYLKNKTRIQNCRVYRNMEDFLTVDLANDRKAALQVTKYSPGSVDKNGVWSFDGEMICSGQVATFLVHMTASTIAFVAEDNTVTDTGNGFVEAGFLTGQTLIVEGAPGNNGQYLIKAVAPGVLTLDSATSVVAAVVGTEVTLHGGEL</sequence>
<dbReference type="eggNOG" id="ENOG5032NP6">
    <property type="taxonomic scope" value="Bacteria"/>
</dbReference>
<dbReference type="OrthoDB" id="5455980at2"/>